<dbReference type="GO" id="GO:0071949">
    <property type="term" value="F:FAD binding"/>
    <property type="evidence" value="ECO:0007669"/>
    <property type="project" value="InterPro"/>
</dbReference>
<dbReference type="InterPro" id="IPR016166">
    <property type="entry name" value="FAD-bd_PCMH"/>
</dbReference>
<dbReference type="GO" id="GO:0008762">
    <property type="term" value="F:UDP-N-acetylmuramate dehydrogenase activity"/>
    <property type="evidence" value="ECO:0007669"/>
    <property type="project" value="UniProtKB-EC"/>
</dbReference>
<evidence type="ECO:0000259" key="2">
    <source>
        <dbReference type="PROSITE" id="PS51387"/>
    </source>
</evidence>
<evidence type="ECO:0000313" key="3">
    <source>
        <dbReference type="EMBL" id="SUH40606.1"/>
    </source>
</evidence>
<keyword evidence="1" id="KW-0285">Flavoprotein</keyword>
<evidence type="ECO:0000313" key="4">
    <source>
        <dbReference type="Proteomes" id="UP000254712"/>
    </source>
</evidence>
<dbReference type="EC" id="1.3.1.98" evidence="3"/>
<dbReference type="SUPFAM" id="SSF56176">
    <property type="entry name" value="FAD-binding/transporter-associated domain-like"/>
    <property type="match status" value="1"/>
</dbReference>
<dbReference type="EMBL" id="UGXT01000002">
    <property type="protein sequence ID" value="SUH40606.1"/>
    <property type="molecule type" value="Genomic_DNA"/>
</dbReference>
<feature type="domain" description="FAD-binding PCMH-type" evidence="2">
    <location>
        <begin position="13"/>
        <end position="136"/>
    </location>
</feature>
<organism evidence="3 4">
    <name type="scientific">Salmonella enterica I</name>
    <dbReference type="NCBI Taxonomy" id="59201"/>
    <lineage>
        <taxon>Bacteria</taxon>
        <taxon>Pseudomonadati</taxon>
        <taxon>Pseudomonadota</taxon>
        <taxon>Gammaproteobacteria</taxon>
        <taxon>Enterobacterales</taxon>
        <taxon>Enterobacteriaceae</taxon>
        <taxon>Salmonella</taxon>
    </lineage>
</organism>
<protein>
    <submittedName>
        <fullName evidence="3">UDP-N-acetylenolpyruvoylglucosamine reductase</fullName>
        <ecNumber evidence="3">1.3.1.98</ecNumber>
    </submittedName>
</protein>
<evidence type="ECO:0000256" key="1">
    <source>
        <dbReference type="ARBA" id="ARBA00022827"/>
    </source>
</evidence>
<dbReference type="PANTHER" id="PTHR21071">
    <property type="entry name" value="UDP-N-ACETYLENOLPYRUVOYLGLUCOSAMINE REDUCTASE"/>
    <property type="match status" value="1"/>
</dbReference>
<dbReference type="Proteomes" id="UP000254712">
    <property type="component" value="Unassembled WGS sequence"/>
</dbReference>
<dbReference type="AlphaFoldDB" id="A0A379X4P5"/>
<reference evidence="3 4" key="1">
    <citation type="submission" date="2018-06" db="EMBL/GenBank/DDBJ databases">
        <authorList>
            <consortium name="Pathogen Informatics"/>
            <person name="Doyle S."/>
        </authorList>
    </citation>
    <scope>NUCLEOTIDE SEQUENCE [LARGE SCALE GENOMIC DNA]</scope>
    <source>
        <strain evidence="3 4">NCTC8261</strain>
    </source>
</reference>
<dbReference type="PROSITE" id="PS51387">
    <property type="entry name" value="FAD_PCMH"/>
    <property type="match status" value="1"/>
</dbReference>
<proteinExistence type="predicted"/>
<keyword evidence="3" id="KW-0560">Oxidoreductase</keyword>
<dbReference type="InterPro" id="IPR006094">
    <property type="entry name" value="Oxid_FAD_bind_N"/>
</dbReference>
<keyword evidence="1" id="KW-0274">FAD</keyword>
<dbReference type="PANTHER" id="PTHR21071:SF4">
    <property type="entry name" value="UDP-N-ACETYLENOLPYRUVOYLGLUCOSAMINE REDUCTASE"/>
    <property type="match status" value="1"/>
</dbReference>
<dbReference type="GO" id="GO:0071555">
    <property type="term" value="P:cell wall organization"/>
    <property type="evidence" value="ECO:0007669"/>
    <property type="project" value="TreeGrafter"/>
</dbReference>
<gene>
    <name evidence="3" type="primary">murB_2</name>
    <name evidence="3" type="ORF">NCTC8261_07006</name>
</gene>
<dbReference type="Gene3D" id="3.30.43.10">
    <property type="entry name" value="Uridine Diphospho-n-acetylenolpyruvylglucosamine Reductase, domain 2"/>
    <property type="match status" value="1"/>
</dbReference>
<dbReference type="InterPro" id="IPR016167">
    <property type="entry name" value="FAD-bd_PCMH_sub1"/>
</dbReference>
<name>A0A379X4P5_SALET</name>
<dbReference type="InterPro" id="IPR036318">
    <property type="entry name" value="FAD-bd_PCMH-like_sf"/>
</dbReference>
<dbReference type="Pfam" id="PF01565">
    <property type="entry name" value="FAD_binding_4"/>
    <property type="match status" value="1"/>
</dbReference>
<accession>A0A379X4P5</accession>
<dbReference type="GO" id="GO:0005829">
    <property type="term" value="C:cytosol"/>
    <property type="evidence" value="ECO:0007669"/>
    <property type="project" value="TreeGrafter"/>
</dbReference>
<dbReference type="InterPro" id="IPR003170">
    <property type="entry name" value="MurB"/>
</dbReference>
<sequence length="136" mass="15826">MTHSLKPWNTFGIDHCAKHIVCAENEQQLLSAWQQATREGLPVMILGEGSNVLFLENYAGTVILNRLKGIEVNETADAWHLHVGAGENWHQLVRYALEQQHARPGESGAHPWLRWFLAYTEYWRVWRRTTARLRLR</sequence>